<reference evidence="1 2" key="1">
    <citation type="journal article" date="2017" name="Int. J. Parasitol.">
        <title>The genome of the protozoan parasite Cystoisospora suis and a reverse vaccinology approach to identify vaccine candidates.</title>
        <authorList>
            <person name="Palmieri N."/>
            <person name="Shrestha A."/>
            <person name="Ruttkowski B."/>
            <person name="Beck T."/>
            <person name="Vogl C."/>
            <person name="Tomley F."/>
            <person name="Blake D.P."/>
            <person name="Joachim A."/>
        </authorList>
    </citation>
    <scope>NUCLEOTIDE SEQUENCE [LARGE SCALE GENOMIC DNA]</scope>
    <source>
        <strain evidence="1 2">Wien I</strain>
    </source>
</reference>
<proteinExistence type="predicted"/>
<comment type="caution">
    <text evidence="1">The sequence shown here is derived from an EMBL/GenBank/DDBJ whole genome shotgun (WGS) entry which is preliminary data.</text>
</comment>
<name>A0A2C6KL44_9APIC</name>
<dbReference type="EMBL" id="MIGC01005182">
    <property type="protein sequence ID" value="PHJ17205.1"/>
    <property type="molecule type" value="Genomic_DNA"/>
</dbReference>
<protein>
    <submittedName>
        <fullName evidence="1">Uncharacterized protein</fullName>
    </submittedName>
</protein>
<dbReference type="AlphaFoldDB" id="A0A2C6KL44"/>
<sequence length="134" mass="15659">MFSGFLREKPPVFFHDEFCEALKSSEGGIVVELTRGRTMRRSLDRWIDLDVFEREAFLVLHSSREIKTGTCRMTSGPLHACFVARERLRGRKEGRAVSEWVMSDFVVGRKLTRKEILMKRDDDGKQWSPNHLKE</sequence>
<gene>
    <name evidence="1" type="ORF">CSUI_008974</name>
</gene>
<organism evidence="1 2">
    <name type="scientific">Cystoisospora suis</name>
    <dbReference type="NCBI Taxonomy" id="483139"/>
    <lineage>
        <taxon>Eukaryota</taxon>
        <taxon>Sar</taxon>
        <taxon>Alveolata</taxon>
        <taxon>Apicomplexa</taxon>
        <taxon>Conoidasida</taxon>
        <taxon>Coccidia</taxon>
        <taxon>Eucoccidiorida</taxon>
        <taxon>Eimeriorina</taxon>
        <taxon>Sarcocystidae</taxon>
        <taxon>Cystoisospora</taxon>
    </lineage>
</organism>
<evidence type="ECO:0000313" key="1">
    <source>
        <dbReference type="EMBL" id="PHJ17205.1"/>
    </source>
</evidence>
<dbReference type="GeneID" id="94432304"/>
<accession>A0A2C6KL44</accession>
<dbReference type="RefSeq" id="XP_067918930.1">
    <property type="nucleotide sequence ID" value="XM_068069093.1"/>
</dbReference>
<dbReference type="VEuPathDB" id="ToxoDB:CSUI_008974"/>
<dbReference type="Proteomes" id="UP000221165">
    <property type="component" value="Unassembled WGS sequence"/>
</dbReference>
<keyword evidence="2" id="KW-1185">Reference proteome</keyword>
<evidence type="ECO:0000313" key="2">
    <source>
        <dbReference type="Proteomes" id="UP000221165"/>
    </source>
</evidence>